<evidence type="ECO:0000256" key="4">
    <source>
        <dbReference type="ARBA" id="ARBA00022454"/>
    </source>
</evidence>
<dbReference type="Pfam" id="PF00538">
    <property type="entry name" value="Linker_histone"/>
    <property type="match status" value="1"/>
</dbReference>
<feature type="region of interest" description="Disordered" evidence="8">
    <location>
        <begin position="1"/>
        <end position="27"/>
    </location>
</feature>
<sequence>MASAVASVAKKKTAGSKKSKSAPSHPPFLEMISDAIVSLKERTGSSQYAIAKFIEEKHKQLPANFRKVLLVQTKKFVASGKLVKVKASFKLPSASAAAKKPAAVAKKPAAAKPKSATTTAAAKSKPKATKTASKPKAKAKVGTPVKAKAKVAAKPKATTTKAKAKPAAKPTKVAKTAKKSSPGKKVKVPAKKTVAVKKPKSVKSPAKKAAPKKAKKWCKFDGELGVVVEFRSIYVVCIDYIKQ</sequence>
<evidence type="ECO:0000313" key="10">
    <source>
        <dbReference type="EMBL" id="MBA0574072.1"/>
    </source>
</evidence>
<keyword evidence="4 7" id="KW-0158">Chromosome</keyword>
<feature type="compositionally biased region" description="Low complexity" evidence="8">
    <location>
        <begin position="154"/>
        <end position="174"/>
    </location>
</feature>
<evidence type="ECO:0000259" key="9">
    <source>
        <dbReference type="PROSITE" id="PS51504"/>
    </source>
</evidence>
<dbReference type="EMBL" id="JABEZX010000013">
    <property type="protein sequence ID" value="MBA0574072.1"/>
    <property type="molecule type" value="Genomic_DNA"/>
</dbReference>
<accession>A0A7J8NB51</accession>
<organism evidence="10 11">
    <name type="scientific">Gossypium lobatum</name>
    <dbReference type="NCBI Taxonomy" id="34289"/>
    <lineage>
        <taxon>Eukaryota</taxon>
        <taxon>Viridiplantae</taxon>
        <taxon>Streptophyta</taxon>
        <taxon>Embryophyta</taxon>
        <taxon>Tracheophyta</taxon>
        <taxon>Spermatophyta</taxon>
        <taxon>Magnoliopsida</taxon>
        <taxon>eudicotyledons</taxon>
        <taxon>Gunneridae</taxon>
        <taxon>Pentapetalae</taxon>
        <taxon>rosids</taxon>
        <taxon>malvids</taxon>
        <taxon>Malvales</taxon>
        <taxon>Malvaceae</taxon>
        <taxon>Malvoideae</taxon>
        <taxon>Gossypium</taxon>
    </lineage>
</organism>
<dbReference type="GO" id="GO:0005634">
    <property type="term" value="C:nucleus"/>
    <property type="evidence" value="ECO:0007669"/>
    <property type="project" value="UniProtKB-SubCell"/>
</dbReference>
<comment type="caution">
    <text evidence="10">The sequence shown here is derived from an EMBL/GenBank/DDBJ whole genome shotgun (WGS) entry which is preliminary data.</text>
</comment>
<dbReference type="GO" id="GO:0030527">
    <property type="term" value="F:structural constituent of chromatin"/>
    <property type="evidence" value="ECO:0007669"/>
    <property type="project" value="InterPro"/>
</dbReference>
<evidence type="ECO:0000256" key="6">
    <source>
        <dbReference type="ARBA" id="ARBA00023242"/>
    </source>
</evidence>
<dbReference type="GO" id="GO:0006334">
    <property type="term" value="P:nucleosome assembly"/>
    <property type="evidence" value="ECO:0007669"/>
    <property type="project" value="InterPro"/>
</dbReference>
<dbReference type="InterPro" id="IPR036390">
    <property type="entry name" value="WH_DNA-bd_sf"/>
</dbReference>
<dbReference type="PRINTS" id="PR00624">
    <property type="entry name" value="HISTONEH5"/>
</dbReference>
<keyword evidence="11" id="KW-1185">Reference proteome</keyword>
<gene>
    <name evidence="10" type="ORF">Golob_001310</name>
</gene>
<dbReference type="GO" id="GO:0031492">
    <property type="term" value="F:nucleosomal DNA binding"/>
    <property type="evidence" value="ECO:0007669"/>
    <property type="project" value="TreeGrafter"/>
</dbReference>
<dbReference type="Proteomes" id="UP000593572">
    <property type="component" value="Unassembled WGS sequence"/>
</dbReference>
<keyword evidence="5 7" id="KW-0238">DNA-binding</keyword>
<dbReference type="PROSITE" id="PS51504">
    <property type="entry name" value="H15"/>
    <property type="match status" value="1"/>
</dbReference>
<evidence type="ECO:0000256" key="5">
    <source>
        <dbReference type="ARBA" id="ARBA00023125"/>
    </source>
</evidence>
<dbReference type="SUPFAM" id="SSF46785">
    <property type="entry name" value="Winged helix' DNA-binding domain"/>
    <property type="match status" value="1"/>
</dbReference>
<dbReference type="PANTHER" id="PTHR11467:SF131">
    <property type="entry name" value="HISTONE H1"/>
    <property type="match status" value="1"/>
</dbReference>
<evidence type="ECO:0000256" key="8">
    <source>
        <dbReference type="SAM" id="MobiDB-lite"/>
    </source>
</evidence>
<comment type="function">
    <text evidence="1">Histones H1 are necessary for the condensation of nucleosome chains into higher-order structures.</text>
</comment>
<feature type="non-terminal residue" evidence="10">
    <location>
        <position position="243"/>
    </location>
</feature>
<comment type="subcellular location">
    <subcellularLocation>
        <location evidence="3">Chromosome</location>
    </subcellularLocation>
    <subcellularLocation>
        <location evidence="2 7">Nucleus</location>
    </subcellularLocation>
</comment>
<feature type="compositionally biased region" description="Basic residues" evidence="8">
    <location>
        <begin position="175"/>
        <end position="213"/>
    </location>
</feature>
<dbReference type="InterPro" id="IPR005818">
    <property type="entry name" value="Histone_H1/H5_H15"/>
</dbReference>
<evidence type="ECO:0000313" key="11">
    <source>
        <dbReference type="Proteomes" id="UP000593572"/>
    </source>
</evidence>
<dbReference type="CDD" id="cd00073">
    <property type="entry name" value="H15"/>
    <property type="match status" value="1"/>
</dbReference>
<dbReference type="GO" id="GO:0003690">
    <property type="term" value="F:double-stranded DNA binding"/>
    <property type="evidence" value="ECO:0007669"/>
    <property type="project" value="TreeGrafter"/>
</dbReference>
<evidence type="ECO:0000256" key="3">
    <source>
        <dbReference type="ARBA" id="ARBA00004286"/>
    </source>
</evidence>
<feature type="compositionally biased region" description="Low complexity" evidence="8">
    <location>
        <begin position="97"/>
        <end position="123"/>
    </location>
</feature>
<dbReference type="AlphaFoldDB" id="A0A7J8NB51"/>
<name>A0A7J8NB51_9ROSI</name>
<protein>
    <recommendedName>
        <fullName evidence="9">H15 domain-containing protein</fullName>
    </recommendedName>
</protein>
<dbReference type="InterPro" id="IPR036388">
    <property type="entry name" value="WH-like_DNA-bd_sf"/>
</dbReference>
<dbReference type="SMART" id="SM00526">
    <property type="entry name" value="H15"/>
    <property type="match status" value="1"/>
</dbReference>
<dbReference type="Gene3D" id="1.10.10.10">
    <property type="entry name" value="Winged helix-like DNA-binding domain superfamily/Winged helix DNA-binding domain"/>
    <property type="match status" value="1"/>
</dbReference>
<dbReference type="GO" id="GO:0045910">
    <property type="term" value="P:negative regulation of DNA recombination"/>
    <property type="evidence" value="ECO:0007669"/>
    <property type="project" value="TreeGrafter"/>
</dbReference>
<dbReference type="PANTHER" id="PTHR11467">
    <property type="entry name" value="HISTONE H1"/>
    <property type="match status" value="1"/>
</dbReference>
<feature type="region of interest" description="Disordered" evidence="8">
    <location>
        <begin position="97"/>
        <end position="213"/>
    </location>
</feature>
<proteinExistence type="inferred from homology"/>
<evidence type="ECO:0000256" key="7">
    <source>
        <dbReference type="RuleBase" id="RU003894"/>
    </source>
</evidence>
<keyword evidence="6 7" id="KW-0539">Nucleus</keyword>
<dbReference type="FunFam" id="1.10.10.10:FF:000521">
    <property type="entry name" value="Histone H1"/>
    <property type="match status" value="1"/>
</dbReference>
<feature type="compositionally biased region" description="Basic residues" evidence="8">
    <location>
        <begin position="124"/>
        <end position="139"/>
    </location>
</feature>
<evidence type="ECO:0000256" key="1">
    <source>
        <dbReference type="ARBA" id="ARBA00002809"/>
    </source>
</evidence>
<reference evidence="10 11" key="1">
    <citation type="journal article" date="2019" name="Genome Biol. Evol.">
        <title>Insights into the evolution of the New World diploid cottons (Gossypium, subgenus Houzingenia) based on genome sequencing.</title>
        <authorList>
            <person name="Grover C.E."/>
            <person name="Arick M.A. 2nd"/>
            <person name="Thrash A."/>
            <person name="Conover J.L."/>
            <person name="Sanders W.S."/>
            <person name="Peterson D.G."/>
            <person name="Frelichowski J.E."/>
            <person name="Scheffler J.A."/>
            <person name="Scheffler B.E."/>
            <person name="Wendel J.F."/>
        </authorList>
    </citation>
    <scope>NUCLEOTIDE SEQUENCE [LARGE SCALE GENOMIC DNA]</scope>
    <source>
        <strain evidence="10">157</strain>
        <tissue evidence="10">Leaf</tissue>
    </source>
</reference>
<comment type="similarity">
    <text evidence="7">Belongs to the histone H1/H5 family.</text>
</comment>
<evidence type="ECO:0000256" key="2">
    <source>
        <dbReference type="ARBA" id="ARBA00004123"/>
    </source>
</evidence>
<dbReference type="GO" id="GO:0000786">
    <property type="term" value="C:nucleosome"/>
    <property type="evidence" value="ECO:0007669"/>
    <property type="project" value="InterPro"/>
</dbReference>
<feature type="domain" description="H15" evidence="9">
    <location>
        <begin position="24"/>
        <end position="93"/>
    </location>
</feature>
<dbReference type="GO" id="GO:0030261">
    <property type="term" value="P:chromosome condensation"/>
    <property type="evidence" value="ECO:0007669"/>
    <property type="project" value="TreeGrafter"/>
</dbReference>
<dbReference type="InterPro" id="IPR005819">
    <property type="entry name" value="H1/H5"/>
</dbReference>
<feature type="compositionally biased region" description="Basic residues" evidence="8">
    <location>
        <begin position="9"/>
        <end position="20"/>
    </location>
</feature>